<name>A0ACB0M7Z9_TRIPR</name>
<sequence length="66" mass="7501">MSSSSVESVRELLNKPWKIVPFPTIKSSDLFSLFLKVYWCSRSLSANELGTAADFRMLELFSRPVS</sequence>
<protein>
    <submittedName>
        <fullName evidence="1">Uncharacterized protein</fullName>
    </submittedName>
</protein>
<reference evidence="1" key="1">
    <citation type="submission" date="2023-10" db="EMBL/GenBank/DDBJ databases">
        <authorList>
            <person name="Rodriguez Cubillos JULIANA M."/>
            <person name="De Vega J."/>
        </authorList>
    </citation>
    <scope>NUCLEOTIDE SEQUENCE</scope>
</reference>
<keyword evidence="2" id="KW-1185">Reference proteome</keyword>
<evidence type="ECO:0000313" key="1">
    <source>
        <dbReference type="EMBL" id="CAJ2676730.1"/>
    </source>
</evidence>
<dbReference type="EMBL" id="CASHSV030000823">
    <property type="protein sequence ID" value="CAJ2676730.1"/>
    <property type="molecule type" value="Genomic_DNA"/>
</dbReference>
<accession>A0ACB0M7Z9</accession>
<gene>
    <name evidence="1" type="ORF">MILVUS5_LOCUS39400</name>
</gene>
<proteinExistence type="predicted"/>
<comment type="caution">
    <text evidence="1">The sequence shown here is derived from an EMBL/GenBank/DDBJ whole genome shotgun (WGS) entry which is preliminary data.</text>
</comment>
<dbReference type="Proteomes" id="UP001177021">
    <property type="component" value="Unassembled WGS sequence"/>
</dbReference>
<organism evidence="1 2">
    <name type="scientific">Trifolium pratense</name>
    <name type="common">Red clover</name>
    <dbReference type="NCBI Taxonomy" id="57577"/>
    <lineage>
        <taxon>Eukaryota</taxon>
        <taxon>Viridiplantae</taxon>
        <taxon>Streptophyta</taxon>
        <taxon>Embryophyta</taxon>
        <taxon>Tracheophyta</taxon>
        <taxon>Spermatophyta</taxon>
        <taxon>Magnoliopsida</taxon>
        <taxon>eudicotyledons</taxon>
        <taxon>Gunneridae</taxon>
        <taxon>Pentapetalae</taxon>
        <taxon>rosids</taxon>
        <taxon>fabids</taxon>
        <taxon>Fabales</taxon>
        <taxon>Fabaceae</taxon>
        <taxon>Papilionoideae</taxon>
        <taxon>50 kb inversion clade</taxon>
        <taxon>NPAAA clade</taxon>
        <taxon>Hologalegina</taxon>
        <taxon>IRL clade</taxon>
        <taxon>Trifolieae</taxon>
        <taxon>Trifolium</taxon>
    </lineage>
</organism>
<evidence type="ECO:0000313" key="2">
    <source>
        <dbReference type="Proteomes" id="UP001177021"/>
    </source>
</evidence>